<sequence>MLPITASDTGIQMGLVAERAVPAYGDTPITLDHDMPLLPGAGRQFTFAALADHIDDIAARLWAAGVRPAQRVAIHKTSGFDINVLSCAAARIGAVPVQLSPGLDGASVLALLDRLEQPYLVTDLAKLDGPLSDPQLANITKAVLVVAGSRPGTVALAGLAGAPRVEAVVQELDEPALITHTSGTTGLPKLLVHTPRTLHGRYRPQAKLFDLVRRQETVALHVSYVHSRMPLALAVLLPRGVPFLVMDDATPDHVAAFFAEHRPAFVESAPNSFMEWEELADDPRKPFANVKYFSSTFDAIHPSTMHRLLHASERHHPVFYQIYGQSETGPLVGRAFTRETALGADGRCQGYAFPGDTKFRLVARGGKEPSREHPGYIEVQAAGRVLTYYGEGERYAGQVQEGGWWRGMDVGYRTEEGCLHLLDREVDVVPTIHSTLEVEDTVLDRLDELTELVVLRGPQDEPLPVVCTRKDLPLDPVRWREAVADFPPMAEPVRLTLDELPRTATMKVQRIELTRRLHERLTQEWSS</sequence>
<keyword evidence="3" id="KW-1185">Reference proteome</keyword>
<evidence type="ECO:0000259" key="1">
    <source>
        <dbReference type="Pfam" id="PF00501"/>
    </source>
</evidence>
<dbReference type="SUPFAM" id="SSF56801">
    <property type="entry name" value="Acetyl-CoA synthetase-like"/>
    <property type="match status" value="1"/>
</dbReference>
<dbReference type="InterPro" id="IPR000873">
    <property type="entry name" value="AMP-dep_synth/lig_dom"/>
</dbReference>
<evidence type="ECO:0000313" key="3">
    <source>
        <dbReference type="Proteomes" id="UP000587462"/>
    </source>
</evidence>
<dbReference type="PANTHER" id="PTHR43767:SF1">
    <property type="entry name" value="NONRIBOSOMAL PEPTIDE SYNTHASE PES1 (EUROFUNG)-RELATED"/>
    <property type="match status" value="1"/>
</dbReference>
<dbReference type="EMBL" id="JABBXF010000033">
    <property type="protein sequence ID" value="NVK79234.1"/>
    <property type="molecule type" value="Genomic_DNA"/>
</dbReference>
<organism evidence="2 3">
    <name type="scientific">Streptomyces morookaense</name>
    <name type="common">Streptoverticillium morookaense</name>
    <dbReference type="NCBI Taxonomy" id="1970"/>
    <lineage>
        <taxon>Bacteria</taxon>
        <taxon>Bacillati</taxon>
        <taxon>Actinomycetota</taxon>
        <taxon>Actinomycetes</taxon>
        <taxon>Kitasatosporales</taxon>
        <taxon>Streptomycetaceae</taxon>
        <taxon>Streptomyces</taxon>
    </lineage>
</organism>
<name>A0A7Y7B582_STRMO</name>
<dbReference type="PROSITE" id="PS00455">
    <property type="entry name" value="AMP_BINDING"/>
    <property type="match status" value="1"/>
</dbReference>
<dbReference type="RefSeq" id="WP_171082054.1">
    <property type="nucleotide sequence ID" value="NZ_BNBU01000004.1"/>
</dbReference>
<dbReference type="Proteomes" id="UP000587462">
    <property type="component" value="Unassembled WGS sequence"/>
</dbReference>
<dbReference type="InterPro" id="IPR042099">
    <property type="entry name" value="ANL_N_sf"/>
</dbReference>
<gene>
    <name evidence="2" type="ORF">HG542_16370</name>
</gene>
<dbReference type="Gene3D" id="3.40.50.12780">
    <property type="entry name" value="N-terminal domain of ligase-like"/>
    <property type="match status" value="1"/>
</dbReference>
<accession>A0A7Y7B582</accession>
<protein>
    <submittedName>
        <fullName evidence="2">Acyl-CoA synthetase</fullName>
    </submittedName>
</protein>
<dbReference type="AlphaFoldDB" id="A0A7Y7B582"/>
<reference evidence="2 3" key="1">
    <citation type="submission" date="2020-04" db="EMBL/GenBank/DDBJ databases">
        <title>Draft Genome Sequence of Streptomyces morookaense DSM 40503, an 8-azaguanine-producing strain.</title>
        <authorList>
            <person name="Qi J."/>
            <person name="Gao J.-M."/>
        </authorList>
    </citation>
    <scope>NUCLEOTIDE SEQUENCE [LARGE SCALE GENOMIC DNA]</scope>
    <source>
        <strain evidence="2 3">DSM 40503</strain>
    </source>
</reference>
<dbReference type="Pfam" id="PF00501">
    <property type="entry name" value="AMP-binding"/>
    <property type="match status" value="1"/>
</dbReference>
<comment type="caution">
    <text evidence="2">The sequence shown here is derived from an EMBL/GenBank/DDBJ whole genome shotgun (WGS) entry which is preliminary data.</text>
</comment>
<feature type="domain" description="AMP-dependent synthetase/ligase" evidence="1">
    <location>
        <begin position="25"/>
        <end position="389"/>
    </location>
</feature>
<dbReference type="InterPro" id="IPR050237">
    <property type="entry name" value="ATP-dep_AMP-bd_enzyme"/>
</dbReference>
<evidence type="ECO:0000313" key="2">
    <source>
        <dbReference type="EMBL" id="NVK79234.1"/>
    </source>
</evidence>
<proteinExistence type="predicted"/>
<dbReference type="InterPro" id="IPR020845">
    <property type="entry name" value="AMP-binding_CS"/>
</dbReference>
<dbReference type="PANTHER" id="PTHR43767">
    <property type="entry name" value="LONG-CHAIN-FATTY-ACID--COA LIGASE"/>
    <property type="match status" value="1"/>
</dbReference>